<dbReference type="NCBIfam" id="NF007621">
    <property type="entry name" value="PRK10276.1"/>
    <property type="match status" value="1"/>
</dbReference>
<dbReference type="InterPro" id="IPR050077">
    <property type="entry name" value="LexA_repressor"/>
</dbReference>
<evidence type="ECO:0000313" key="10">
    <source>
        <dbReference type="Proteomes" id="UP001156881"/>
    </source>
</evidence>
<evidence type="ECO:0000256" key="7">
    <source>
        <dbReference type="RuleBase" id="RU003991"/>
    </source>
</evidence>
<dbReference type="Pfam" id="PF00717">
    <property type="entry name" value="Peptidase_S24"/>
    <property type="match status" value="1"/>
</dbReference>
<reference evidence="10" key="1">
    <citation type="journal article" date="2019" name="Int. J. Syst. Evol. Microbiol.">
        <title>The Global Catalogue of Microorganisms (GCM) 10K type strain sequencing project: providing services to taxonomists for standard genome sequencing and annotation.</title>
        <authorList>
            <consortium name="The Broad Institute Genomics Platform"/>
            <consortium name="The Broad Institute Genome Sequencing Center for Infectious Disease"/>
            <person name="Wu L."/>
            <person name="Ma J."/>
        </authorList>
    </citation>
    <scope>NUCLEOTIDE SEQUENCE [LARGE SCALE GENOMIC DNA]</scope>
    <source>
        <strain evidence="10">NBRC 107710</strain>
    </source>
</reference>
<dbReference type="PANTHER" id="PTHR33516:SF2">
    <property type="entry name" value="LEXA REPRESSOR-RELATED"/>
    <property type="match status" value="1"/>
</dbReference>
<keyword evidence="6" id="KW-0742">SOS response</keyword>
<dbReference type="PRINTS" id="PR00726">
    <property type="entry name" value="LEXASERPTASE"/>
</dbReference>
<proteinExistence type="inferred from homology"/>
<evidence type="ECO:0000256" key="3">
    <source>
        <dbReference type="ARBA" id="ARBA00022801"/>
    </source>
</evidence>
<comment type="similarity">
    <text evidence="1 7">Belongs to the peptidase S24 family.</text>
</comment>
<keyword evidence="5" id="KW-0234">DNA repair</keyword>
<dbReference type="InterPro" id="IPR036286">
    <property type="entry name" value="LexA/Signal_pep-like_sf"/>
</dbReference>
<dbReference type="InterPro" id="IPR006197">
    <property type="entry name" value="Peptidase_S24_LexA"/>
</dbReference>
<dbReference type="CDD" id="cd06529">
    <property type="entry name" value="S24_LexA-like"/>
    <property type="match status" value="1"/>
</dbReference>
<evidence type="ECO:0000313" key="9">
    <source>
        <dbReference type="EMBL" id="GLS44459.1"/>
    </source>
</evidence>
<gene>
    <name evidence="9" type="primary">umuD</name>
    <name evidence="9" type="ORF">GCM10007884_24470</name>
</gene>
<dbReference type="Proteomes" id="UP001156881">
    <property type="component" value="Unassembled WGS sequence"/>
</dbReference>
<evidence type="ECO:0000256" key="2">
    <source>
        <dbReference type="ARBA" id="ARBA00022763"/>
    </source>
</evidence>
<evidence type="ECO:0000256" key="1">
    <source>
        <dbReference type="ARBA" id="ARBA00007484"/>
    </source>
</evidence>
<dbReference type="InterPro" id="IPR015927">
    <property type="entry name" value="Peptidase_S24_S26A/B/C"/>
</dbReference>
<evidence type="ECO:0000259" key="8">
    <source>
        <dbReference type="Pfam" id="PF00717"/>
    </source>
</evidence>
<sequence length="160" mass="17404">MFRFAWENKVHVVTVDQLPVDGLGSVSVPFLGQSVCAGFPSPADDFLEEALGLPRWLVPNPPAAFLWRVAGWSVVGAGIHDGDIVVVDRSVEPKQDDIVLAIIDGAASLKRYRLDGNRAVLAFDNPELPAAAIEDISEAAIWGVVTVTLRLNRPLVRLRR</sequence>
<keyword evidence="10" id="KW-1185">Reference proteome</keyword>
<feature type="domain" description="Peptidase S24/S26A/S26B/S26C" evidence="8">
    <location>
        <begin position="29"/>
        <end position="145"/>
    </location>
</feature>
<name>A0ABQ6D276_9HYPH</name>
<evidence type="ECO:0000256" key="5">
    <source>
        <dbReference type="ARBA" id="ARBA00023204"/>
    </source>
</evidence>
<evidence type="ECO:0000256" key="6">
    <source>
        <dbReference type="ARBA" id="ARBA00023236"/>
    </source>
</evidence>
<accession>A0ABQ6D276</accession>
<keyword evidence="2" id="KW-0227">DNA damage</keyword>
<keyword evidence="3 7" id="KW-0378">Hydrolase</keyword>
<dbReference type="SUPFAM" id="SSF51306">
    <property type="entry name" value="LexA/Signal peptidase"/>
    <property type="match status" value="1"/>
</dbReference>
<organism evidence="9 10">
    <name type="scientific">Methylobacterium brachythecii</name>
    <dbReference type="NCBI Taxonomy" id="1176177"/>
    <lineage>
        <taxon>Bacteria</taxon>
        <taxon>Pseudomonadati</taxon>
        <taxon>Pseudomonadota</taxon>
        <taxon>Alphaproteobacteria</taxon>
        <taxon>Hyphomicrobiales</taxon>
        <taxon>Methylobacteriaceae</taxon>
        <taxon>Methylobacterium</taxon>
    </lineage>
</organism>
<dbReference type="EMBL" id="BSPG01000012">
    <property type="protein sequence ID" value="GLS44459.1"/>
    <property type="molecule type" value="Genomic_DNA"/>
</dbReference>
<dbReference type="InterPro" id="IPR039418">
    <property type="entry name" value="LexA-like"/>
</dbReference>
<dbReference type="Gene3D" id="2.10.109.10">
    <property type="entry name" value="Umud Fragment, subunit A"/>
    <property type="match status" value="1"/>
</dbReference>
<dbReference type="PANTHER" id="PTHR33516">
    <property type="entry name" value="LEXA REPRESSOR"/>
    <property type="match status" value="1"/>
</dbReference>
<keyword evidence="4 7" id="KW-0068">Autocatalytic cleavage</keyword>
<protein>
    <submittedName>
        <fullName evidence="9">UmuD protein</fullName>
    </submittedName>
</protein>
<evidence type="ECO:0000256" key="4">
    <source>
        <dbReference type="ARBA" id="ARBA00022813"/>
    </source>
</evidence>
<comment type="caution">
    <text evidence="9">The sequence shown here is derived from an EMBL/GenBank/DDBJ whole genome shotgun (WGS) entry which is preliminary data.</text>
</comment>